<sequence length="186" mass="19897">MIRPLLALALVVAALIAADPRERIGLALYHAGLPGLAEPLLDGLDWTGAVRFRQGRFDEAAELFQGRRFAGATYDRGTALARAGRHDEAEAALNEALFLNPNDDDARHNLALVEAAKARRERVERDARNSANARAAKQKRGGEAPTDAENDVNSTGEGMAGDRDSGREAQSPGGSQVTRAGRAEQM</sequence>
<gene>
    <name evidence="3" type="ORF">ACFQ4O_18055</name>
</gene>
<dbReference type="Pfam" id="PF13428">
    <property type="entry name" value="TPR_14"/>
    <property type="match status" value="1"/>
</dbReference>
<feature type="non-terminal residue" evidence="3">
    <location>
        <position position="186"/>
    </location>
</feature>
<evidence type="ECO:0000313" key="4">
    <source>
        <dbReference type="Proteomes" id="UP001597171"/>
    </source>
</evidence>
<reference evidence="4" key="1">
    <citation type="journal article" date="2019" name="Int. J. Syst. Evol. Microbiol.">
        <title>The Global Catalogue of Microorganisms (GCM) 10K type strain sequencing project: providing services to taxonomists for standard genome sequencing and annotation.</title>
        <authorList>
            <consortium name="The Broad Institute Genomics Platform"/>
            <consortium name="The Broad Institute Genome Sequencing Center for Infectious Disease"/>
            <person name="Wu L."/>
            <person name="Ma J."/>
        </authorList>
    </citation>
    <scope>NUCLEOTIDE SEQUENCE [LARGE SCALE GENOMIC DNA]</scope>
    <source>
        <strain evidence="4">CCUG 61696</strain>
    </source>
</reference>
<protein>
    <submittedName>
        <fullName evidence="3">Tetratricopeptide repeat protein</fullName>
    </submittedName>
</protein>
<dbReference type="RefSeq" id="WP_378777813.1">
    <property type="nucleotide sequence ID" value="NZ_JBHTMX010000416.1"/>
</dbReference>
<dbReference type="EMBL" id="JBHTMX010000416">
    <property type="protein sequence ID" value="MFD1333914.1"/>
    <property type="molecule type" value="Genomic_DNA"/>
</dbReference>
<feature type="region of interest" description="Disordered" evidence="2">
    <location>
        <begin position="120"/>
        <end position="186"/>
    </location>
</feature>
<evidence type="ECO:0000313" key="3">
    <source>
        <dbReference type="EMBL" id="MFD1333914.1"/>
    </source>
</evidence>
<dbReference type="Gene3D" id="1.25.40.10">
    <property type="entry name" value="Tetratricopeptide repeat domain"/>
    <property type="match status" value="1"/>
</dbReference>
<dbReference type="InterPro" id="IPR011990">
    <property type="entry name" value="TPR-like_helical_dom_sf"/>
</dbReference>
<comment type="caution">
    <text evidence="3">The sequence shown here is derived from an EMBL/GenBank/DDBJ whole genome shotgun (WGS) entry which is preliminary data.</text>
</comment>
<accession>A0ABW3ZCC9</accession>
<evidence type="ECO:0000256" key="2">
    <source>
        <dbReference type="SAM" id="MobiDB-lite"/>
    </source>
</evidence>
<dbReference type="PROSITE" id="PS50005">
    <property type="entry name" value="TPR"/>
    <property type="match status" value="1"/>
</dbReference>
<dbReference type="Proteomes" id="UP001597171">
    <property type="component" value="Unassembled WGS sequence"/>
</dbReference>
<feature type="repeat" description="TPR" evidence="1">
    <location>
        <begin position="70"/>
        <end position="103"/>
    </location>
</feature>
<dbReference type="SUPFAM" id="SSF48452">
    <property type="entry name" value="TPR-like"/>
    <property type="match status" value="1"/>
</dbReference>
<keyword evidence="4" id="KW-1185">Reference proteome</keyword>
<name>A0ABW3ZCC9_9HYPH</name>
<proteinExistence type="predicted"/>
<organism evidence="3 4">
    <name type="scientific">Methylopila musalis</name>
    <dbReference type="NCBI Taxonomy" id="1134781"/>
    <lineage>
        <taxon>Bacteria</taxon>
        <taxon>Pseudomonadati</taxon>
        <taxon>Pseudomonadota</taxon>
        <taxon>Alphaproteobacteria</taxon>
        <taxon>Hyphomicrobiales</taxon>
        <taxon>Methylopilaceae</taxon>
        <taxon>Methylopila</taxon>
    </lineage>
</organism>
<dbReference type="SMART" id="SM00028">
    <property type="entry name" value="TPR"/>
    <property type="match status" value="1"/>
</dbReference>
<dbReference type="InterPro" id="IPR019734">
    <property type="entry name" value="TPR_rpt"/>
</dbReference>
<evidence type="ECO:0000256" key="1">
    <source>
        <dbReference type="PROSITE-ProRule" id="PRU00339"/>
    </source>
</evidence>
<keyword evidence="1" id="KW-0802">TPR repeat</keyword>